<comment type="caution">
    <text evidence="3">The sequence shown here is derived from an EMBL/GenBank/DDBJ whole genome shotgun (WGS) entry which is preliminary data.</text>
</comment>
<sequence>MKKRMKILLTIFLSASMAVTPVTVMADDGQAQTQNTYEASVQGTEVNTSSSGAETNEPETGTSVQKEEASDNQTPSAGTEEETPASGGSSDSDEGQGTSGLGEPEEISTGVQSQNTENTDSNSEGIEHVKELIAALPDIKDVTADNEAQIKEAESAYNALSDADKTTLDDPTNIPAGKEQSYGRVLESALWGLEVLKKVDNSTTLPQGTYSASTTPALTSSSSKGKSSSSRIRTWTVTEVTVDGQGKAAATIQVDSGTYTTLRTNGETYQGTASGTGKHKVTTFQNVPIDLNSTFYIAAYSSLMGTEIGYSVTTAIDESEATALNIKNNTGMFKAVNAKLEKQGDQTYLVMDLSGSGYHELYKGTYEEAVSNGDGSKDKGNDSWVHGYKNSEGRWEFAIPLTEGELNGTDIPLVAVSNTYYSKYLKRENDLKRAFYPRKIQVNESAKTLVTGDFTGETSLTVTLADGIMMKKPDAKLETVGGPNSNGYSETLKLIMQNGSYDRLYIGSKEDAAEAETKGETTRLDDANTFTVAVREGSFGGNITKDYLEQPVIVSFRGTSSGKWVERKVTISKIAKTLKIDPVTAQVRFRAVDEDGNAVPGASFTVKRKDTQINPDSDSTYTLVKDTAYTVEAGAEGFKAQTFNYTPDGTEAEHTVTLKKEKKEELKTVGLSYSAHVQNIGWQTNVTDGTEAGTVGRSLQMEAIKLSTTGDADVQAEYRSHIQNSGWENGWTKEGQISGTTGKKLRMEAVQIRLTGSDADKYDIWYQAHVQNYGWLGWTKNGASAGTTGKGLRMEAIRVRILPKGSAAPGSTDESYVEPLVYYQAHVQNKGWMSSASDGEIAGTAGEKLRMEAVKLTLNLPQSEGGIAYQSHLQNIGWEQSWKANGQISGTTGQKRRLEAVRIKLTGKIAEKYDIYYRVHVQNKGWTGWAKNGEDCGSTGLSLRGEALETVLVSKGASAPGSTANTCWR</sequence>
<accession>A0A7X2P9X8</accession>
<organism evidence="3 4">
    <name type="scientific">Bilifractor porci</name>
    <dbReference type="NCBI Taxonomy" id="2606636"/>
    <lineage>
        <taxon>Bacteria</taxon>
        <taxon>Bacillati</taxon>
        <taxon>Bacillota</taxon>
        <taxon>Clostridia</taxon>
        <taxon>Lachnospirales</taxon>
        <taxon>Lachnospiraceae</taxon>
        <taxon>Bilifractor</taxon>
    </lineage>
</organism>
<dbReference type="InterPro" id="IPR006637">
    <property type="entry name" value="ChW"/>
</dbReference>
<evidence type="ECO:0000256" key="1">
    <source>
        <dbReference type="SAM" id="MobiDB-lite"/>
    </source>
</evidence>
<keyword evidence="2" id="KW-0732">Signal</keyword>
<gene>
    <name evidence="3" type="ORF">FYJ60_11415</name>
</gene>
<feature type="compositionally biased region" description="Polar residues" evidence="1">
    <location>
        <begin position="109"/>
        <end position="123"/>
    </location>
</feature>
<evidence type="ECO:0000313" key="4">
    <source>
        <dbReference type="Proteomes" id="UP000466864"/>
    </source>
</evidence>
<feature type="region of interest" description="Disordered" evidence="1">
    <location>
        <begin position="204"/>
        <end position="230"/>
    </location>
</feature>
<protein>
    <submittedName>
        <fullName evidence="3">Uncharacterized protein</fullName>
    </submittedName>
</protein>
<dbReference type="AlphaFoldDB" id="A0A7X2P9X8"/>
<feature type="signal peptide" evidence="2">
    <location>
        <begin position="1"/>
        <end position="26"/>
    </location>
</feature>
<dbReference type="Proteomes" id="UP000466864">
    <property type="component" value="Unassembled WGS sequence"/>
</dbReference>
<dbReference type="Pfam" id="PF07538">
    <property type="entry name" value="ChW"/>
    <property type="match status" value="6"/>
</dbReference>
<dbReference type="SMART" id="SM00728">
    <property type="entry name" value="ChW"/>
    <property type="match status" value="6"/>
</dbReference>
<evidence type="ECO:0000313" key="3">
    <source>
        <dbReference type="EMBL" id="MST82909.1"/>
    </source>
</evidence>
<dbReference type="RefSeq" id="WP_154458810.1">
    <property type="nucleotide sequence ID" value="NZ_VUMV01000010.1"/>
</dbReference>
<feature type="compositionally biased region" description="Low complexity" evidence="1">
    <location>
        <begin position="209"/>
        <end position="230"/>
    </location>
</feature>
<name>A0A7X2P9X8_9FIRM</name>
<feature type="region of interest" description="Disordered" evidence="1">
    <location>
        <begin position="34"/>
        <end position="123"/>
    </location>
</feature>
<keyword evidence="4" id="KW-1185">Reference proteome</keyword>
<evidence type="ECO:0000256" key="2">
    <source>
        <dbReference type="SAM" id="SignalP"/>
    </source>
</evidence>
<proteinExistence type="predicted"/>
<reference evidence="3 4" key="1">
    <citation type="submission" date="2019-08" db="EMBL/GenBank/DDBJ databases">
        <title>In-depth cultivation of the pig gut microbiome towards novel bacterial diversity and tailored functional studies.</title>
        <authorList>
            <person name="Wylensek D."/>
            <person name="Hitch T.C.A."/>
            <person name="Clavel T."/>
        </authorList>
    </citation>
    <scope>NUCLEOTIDE SEQUENCE [LARGE SCALE GENOMIC DNA]</scope>
    <source>
        <strain evidence="3 4">Oil+RF-744-WCA-WT-13</strain>
    </source>
</reference>
<feature type="compositionally biased region" description="Polar residues" evidence="1">
    <location>
        <begin position="34"/>
        <end position="64"/>
    </location>
</feature>
<dbReference type="EMBL" id="VUMV01000010">
    <property type="protein sequence ID" value="MST82909.1"/>
    <property type="molecule type" value="Genomic_DNA"/>
</dbReference>
<feature type="chain" id="PRO_5031138563" evidence="2">
    <location>
        <begin position="27"/>
        <end position="969"/>
    </location>
</feature>